<organism evidence="3 4">
    <name type="scientific">Rhodobacter viridis</name>
    <dbReference type="NCBI Taxonomy" id="1054202"/>
    <lineage>
        <taxon>Bacteria</taxon>
        <taxon>Pseudomonadati</taxon>
        <taxon>Pseudomonadota</taxon>
        <taxon>Alphaproteobacteria</taxon>
        <taxon>Rhodobacterales</taxon>
        <taxon>Rhodobacter group</taxon>
        <taxon>Rhodobacter</taxon>
    </lineage>
</organism>
<feature type="compositionally biased region" description="Basic and acidic residues" evidence="1">
    <location>
        <begin position="260"/>
        <end position="273"/>
    </location>
</feature>
<evidence type="ECO:0000256" key="2">
    <source>
        <dbReference type="SAM" id="SignalP"/>
    </source>
</evidence>
<gene>
    <name evidence="3" type="ORF">C8J30_10645</name>
</gene>
<evidence type="ECO:0000256" key="1">
    <source>
        <dbReference type="SAM" id="MobiDB-lite"/>
    </source>
</evidence>
<keyword evidence="2" id="KW-0732">Signal</keyword>
<accession>A0A318U3B8</accession>
<feature type="chain" id="PRO_5016337897" evidence="2">
    <location>
        <begin position="21"/>
        <end position="290"/>
    </location>
</feature>
<reference evidence="3 4" key="1">
    <citation type="submission" date="2018-06" db="EMBL/GenBank/DDBJ databases">
        <title>Genomic Encyclopedia of Type Strains, Phase III (KMG-III): the genomes of soil and plant-associated and newly described type strains.</title>
        <authorList>
            <person name="Whitman W."/>
        </authorList>
    </citation>
    <scope>NUCLEOTIDE SEQUENCE [LARGE SCALE GENOMIC DNA]</scope>
    <source>
        <strain evidence="3 4">JA737</strain>
    </source>
</reference>
<dbReference type="Proteomes" id="UP000247727">
    <property type="component" value="Unassembled WGS sequence"/>
</dbReference>
<proteinExistence type="predicted"/>
<feature type="signal peptide" evidence="2">
    <location>
        <begin position="1"/>
        <end position="20"/>
    </location>
</feature>
<dbReference type="AlphaFoldDB" id="A0A318U3B8"/>
<feature type="compositionally biased region" description="Basic and acidic residues" evidence="1">
    <location>
        <begin position="280"/>
        <end position="290"/>
    </location>
</feature>
<comment type="caution">
    <text evidence="3">The sequence shown here is derived from an EMBL/GenBank/DDBJ whole genome shotgun (WGS) entry which is preliminary data.</text>
</comment>
<protein>
    <submittedName>
        <fullName evidence="3">Uncharacterized protein</fullName>
    </submittedName>
</protein>
<feature type="region of interest" description="Disordered" evidence="1">
    <location>
        <begin position="257"/>
        <end position="290"/>
    </location>
</feature>
<keyword evidence="4" id="KW-1185">Reference proteome</keyword>
<sequence>MPAAAGLLLSLAALPCAATAGEAEGVKVHEGACSMTSAKGETLFAGDCVITRRAETRDVAGERCDYLRYEVLYPGVGLAVVEQGQDIVCPPRFQDRDAEFLAMDKRGRLVVATAEGALLRFDPGALDPEAAPVLPELDDDLAGIEACSFTPDHQAFVQSLWAAFPVTATDPDGLRSLSGGGGEILWPPGNPPPDQPVRSRKTGVVQQIDVPLRGTYLGLAIAALRLETEIGTSAFSETYVFAEPRAAIDRKFGASVRGARKQDPLPGETHKVLPDIAEDDPGRLMCEGEK</sequence>
<dbReference type="EMBL" id="QJTK01000006">
    <property type="protein sequence ID" value="PYF09913.1"/>
    <property type="molecule type" value="Genomic_DNA"/>
</dbReference>
<evidence type="ECO:0000313" key="3">
    <source>
        <dbReference type="EMBL" id="PYF09913.1"/>
    </source>
</evidence>
<name>A0A318U3B8_9RHOB</name>
<evidence type="ECO:0000313" key="4">
    <source>
        <dbReference type="Proteomes" id="UP000247727"/>
    </source>
</evidence>